<dbReference type="AlphaFoldDB" id="A0A5B9FRX6"/>
<sequence>MPALKSNNRERAYINKHFVIRVTDTNQNTTTLVGAGKYSALVGEELKIKHFKTVSEGTAQQYTFKLRRGLKINFHSK</sequence>
<gene>
    <name evidence="1" type="ORF">FUA48_08670</name>
</gene>
<keyword evidence="2" id="KW-1185">Reference proteome</keyword>
<dbReference type="KEGG" id="fak:FUA48_08670"/>
<dbReference type="RefSeq" id="WP_147583162.1">
    <property type="nucleotide sequence ID" value="NZ_CP042831.1"/>
</dbReference>
<dbReference type="EMBL" id="CP042831">
    <property type="protein sequence ID" value="QEE49654.1"/>
    <property type="molecule type" value="Genomic_DNA"/>
</dbReference>
<proteinExistence type="predicted"/>
<organism evidence="1 2">
    <name type="scientific">Flavobacterium alkalisoli</name>
    <dbReference type="NCBI Taxonomy" id="2602769"/>
    <lineage>
        <taxon>Bacteria</taxon>
        <taxon>Pseudomonadati</taxon>
        <taxon>Bacteroidota</taxon>
        <taxon>Flavobacteriia</taxon>
        <taxon>Flavobacteriales</taxon>
        <taxon>Flavobacteriaceae</taxon>
        <taxon>Flavobacterium</taxon>
    </lineage>
</organism>
<dbReference type="OrthoDB" id="1374565at2"/>
<evidence type="ECO:0000313" key="1">
    <source>
        <dbReference type="EMBL" id="QEE49654.1"/>
    </source>
</evidence>
<protein>
    <submittedName>
        <fullName evidence="1">Uncharacterized protein</fullName>
    </submittedName>
</protein>
<dbReference type="Proteomes" id="UP000321222">
    <property type="component" value="Chromosome"/>
</dbReference>
<name>A0A5B9FRX6_9FLAO</name>
<reference evidence="1 2" key="1">
    <citation type="submission" date="2019-08" db="EMBL/GenBank/DDBJ databases">
        <title>Flavobacterium alkalisoli sp. nov., isolated from rhizosphere soil of Suaeda salsa.</title>
        <authorList>
            <person name="Sun J.-Q."/>
            <person name="Xu L."/>
        </authorList>
    </citation>
    <scope>NUCLEOTIDE SEQUENCE [LARGE SCALE GENOMIC DNA]</scope>
    <source>
        <strain evidence="1 2">XS-5</strain>
    </source>
</reference>
<evidence type="ECO:0000313" key="2">
    <source>
        <dbReference type="Proteomes" id="UP000321222"/>
    </source>
</evidence>
<accession>A0A5B9FRX6</accession>